<feature type="transmembrane region" description="Helical" evidence="13">
    <location>
        <begin position="65"/>
        <end position="86"/>
    </location>
</feature>
<dbReference type="PRINTS" id="PR01078">
    <property type="entry name" value="AMINACHANNEL"/>
</dbReference>
<keyword evidence="4 12" id="KW-0894">Sodium channel</keyword>
<keyword evidence="7" id="KW-0915">Sodium</keyword>
<evidence type="ECO:0000256" key="8">
    <source>
        <dbReference type="ARBA" id="ARBA00023065"/>
    </source>
</evidence>
<dbReference type="Gene3D" id="2.60.470.10">
    <property type="entry name" value="Acid-sensing ion channels like domains"/>
    <property type="match status" value="1"/>
</dbReference>
<evidence type="ECO:0000256" key="13">
    <source>
        <dbReference type="SAM" id="Phobius"/>
    </source>
</evidence>
<evidence type="ECO:0000313" key="14">
    <source>
        <dbReference type="EMBL" id="CAH0564376.1"/>
    </source>
</evidence>
<evidence type="ECO:0000313" key="15">
    <source>
        <dbReference type="Proteomes" id="UP001154078"/>
    </source>
</evidence>
<keyword evidence="6 13" id="KW-1133">Transmembrane helix</keyword>
<dbReference type="InterPro" id="IPR001873">
    <property type="entry name" value="ENaC"/>
</dbReference>
<dbReference type="GO" id="GO:0005886">
    <property type="term" value="C:plasma membrane"/>
    <property type="evidence" value="ECO:0007669"/>
    <property type="project" value="TreeGrafter"/>
</dbReference>
<evidence type="ECO:0000256" key="6">
    <source>
        <dbReference type="ARBA" id="ARBA00022989"/>
    </source>
</evidence>
<protein>
    <submittedName>
        <fullName evidence="14">Uncharacterized protein</fullName>
    </submittedName>
</protein>
<dbReference type="PANTHER" id="PTHR11690:SF288">
    <property type="entry name" value="AMILORIDE-SENSITIVE NA+ CHANNEL-RELATED"/>
    <property type="match status" value="1"/>
</dbReference>
<keyword evidence="5 12" id="KW-0812">Transmembrane</keyword>
<keyword evidence="15" id="KW-1185">Reference proteome</keyword>
<accession>A0A9P0FQM7</accession>
<dbReference type="InterPro" id="IPR020903">
    <property type="entry name" value="ENaC_CS"/>
</dbReference>
<evidence type="ECO:0000256" key="9">
    <source>
        <dbReference type="ARBA" id="ARBA00023136"/>
    </source>
</evidence>
<reference evidence="14" key="1">
    <citation type="submission" date="2021-12" db="EMBL/GenBank/DDBJ databases">
        <authorList>
            <person name="King R."/>
        </authorList>
    </citation>
    <scope>NUCLEOTIDE SEQUENCE</scope>
</reference>
<feature type="transmembrane region" description="Helical" evidence="13">
    <location>
        <begin position="508"/>
        <end position="534"/>
    </location>
</feature>
<dbReference type="GO" id="GO:0015280">
    <property type="term" value="F:ligand-gated sodium channel activity"/>
    <property type="evidence" value="ECO:0007669"/>
    <property type="project" value="TreeGrafter"/>
</dbReference>
<comment type="similarity">
    <text evidence="2 12">Belongs to the amiloride-sensitive sodium channel (TC 1.A.6) family.</text>
</comment>
<dbReference type="Gene3D" id="1.10.287.770">
    <property type="entry name" value="YojJ-like"/>
    <property type="match status" value="1"/>
</dbReference>
<evidence type="ECO:0000256" key="7">
    <source>
        <dbReference type="ARBA" id="ARBA00023053"/>
    </source>
</evidence>
<sequence>MFNRYSSDEIELKNAASQDLKTDEKDNKSNGCLRNGRKYLTTYLQEGNIHGLKYLAERRTAIEKIWWLIALIVALYGCITLILLTYKKWETSPVIVSFATKETPIFDIPFPTVTICPEVKSRTTIFNYTDILYKKQDGVKLDNQTELQFAYMSEICTFHKELKYPVPKYFDNSIYDFYQDVSPNFYDDVSDCMFMGSNYNCSDIFKPIVVDEGLCYAFNLLDRSDMLNDNVAVYKNLHKMSDQKAAWSLNEGYTSLKGRDIYPKRALYAGALFSLELKFKVEDKNLDFTCGTSIQGYKIQIHQPSMLPRPKNQHFRIPLDQSVIAAVMPNMITTSEAVKNYSPSRRKCYFSSERTLKYFKTYTQQNCQIECITNYTLHECGCVDFYMPREANTPICGTPMKGCVKKADDDRLEAGINAQLSEKMGLKYEPTRAYKQTLVCDCMPECTFMSYIVENSQSDWDWERKYQMDRNSPSYNKSTTHMSYLQVFFKSNQFITSDRNELYGVTDFLANFGGLLGLFTGFSALSLVEILYFLTLRIICNIKLYGRRHWYGEDK</sequence>
<keyword evidence="8 12" id="KW-0406">Ion transport</keyword>
<gene>
    <name evidence="14" type="ORF">MELIAE_LOCUS12955</name>
</gene>
<name>A0A9P0FQM7_BRAAE</name>
<dbReference type="Proteomes" id="UP001154078">
    <property type="component" value="Chromosome 9"/>
</dbReference>
<dbReference type="PANTHER" id="PTHR11690">
    <property type="entry name" value="AMILORIDE-SENSITIVE SODIUM CHANNEL-RELATED"/>
    <property type="match status" value="1"/>
</dbReference>
<dbReference type="PROSITE" id="PS01206">
    <property type="entry name" value="ASC"/>
    <property type="match status" value="1"/>
</dbReference>
<keyword evidence="9 13" id="KW-0472">Membrane</keyword>
<proteinExistence type="inferred from homology"/>
<keyword evidence="10 12" id="KW-0739">Sodium transport</keyword>
<dbReference type="OrthoDB" id="6021021at2759"/>
<dbReference type="AlphaFoldDB" id="A0A9P0FQM7"/>
<evidence type="ECO:0000256" key="3">
    <source>
        <dbReference type="ARBA" id="ARBA00022448"/>
    </source>
</evidence>
<evidence type="ECO:0000256" key="1">
    <source>
        <dbReference type="ARBA" id="ARBA00004141"/>
    </source>
</evidence>
<evidence type="ECO:0000256" key="12">
    <source>
        <dbReference type="RuleBase" id="RU000679"/>
    </source>
</evidence>
<evidence type="ECO:0000256" key="4">
    <source>
        <dbReference type="ARBA" id="ARBA00022461"/>
    </source>
</evidence>
<evidence type="ECO:0000256" key="2">
    <source>
        <dbReference type="ARBA" id="ARBA00007193"/>
    </source>
</evidence>
<evidence type="ECO:0000256" key="10">
    <source>
        <dbReference type="ARBA" id="ARBA00023201"/>
    </source>
</evidence>
<organism evidence="14 15">
    <name type="scientific">Brassicogethes aeneus</name>
    <name type="common">Rape pollen beetle</name>
    <name type="synonym">Meligethes aeneus</name>
    <dbReference type="NCBI Taxonomy" id="1431903"/>
    <lineage>
        <taxon>Eukaryota</taxon>
        <taxon>Metazoa</taxon>
        <taxon>Ecdysozoa</taxon>
        <taxon>Arthropoda</taxon>
        <taxon>Hexapoda</taxon>
        <taxon>Insecta</taxon>
        <taxon>Pterygota</taxon>
        <taxon>Neoptera</taxon>
        <taxon>Endopterygota</taxon>
        <taxon>Coleoptera</taxon>
        <taxon>Polyphaga</taxon>
        <taxon>Cucujiformia</taxon>
        <taxon>Nitidulidae</taxon>
        <taxon>Meligethinae</taxon>
        <taxon>Brassicogethes</taxon>
    </lineage>
</organism>
<dbReference type="Pfam" id="PF00858">
    <property type="entry name" value="ASC"/>
    <property type="match status" value="1"/>
</dbReference>
<keyword evidence="3 12" id="KW-0813">Transport</keyword>
<dbReference type="EMBL" id="OV121140">
    <property type="protein sequence ID" value="CAH0564376.1"/>
    <property type="molecule type" value="Genomic_DNA"/>
</dbReference>
<evidence type="ECO:0000256" key="5">
    <source>
        <dbReference type="ARBA" id="ARBA00022692"/>
    </source>
</evidence>
<keyword evidence="11 12" id="KW-0407">Ion channel</keyword>
<comment type="subcellular location">
    <subcellularLocation>
        <location evidence="1">Membrane</location>
        <topology evidence="1">Multi-pass membrane protein</topology>
    </subcellularLocation>
</comment>
<evidence type="ECO:0000256" key="11">
    <source>
        <dbReference type="ARBA" id="ARBA00023303"/>
    </source>
</evidence>